<dbReference type="InterPro" id="IPR005064">
    <property type="entry name" value="BUG"/>
</dbReference>
<dbReference type="OrthoDB" id="8677711at2"/>
<dbReference type="Proteomes" id="UP000198284">
    <property type="component" value="Unassembled WGS sequence"/>
</dbReference>
<dbReference type="InterPro" id="IPR042100">
    <property type="entry name" value="Bug_dom1"/>
</dbReference>
<organism evidence="3 4">
    <name type="scientific">Noviherbaspirillum humi</name>
    <dbReference type="NCBI Taxonomy" id="1688639"/>
    <lineage>
        <taxon>Bacteria</taxon>
        <taxon>Pseudomonadati</taxon>
        <taxon>Pseudomonadota</taxon>
        <taxon>Betaproteobacteria</taxon>
        <taxon>Burkholderiales</taxon>
        <taxon>Oxalobacteraceae</taxon>
        <taxon>Noviherbaspirillum</taxon>
    </lineage>
</organism>
<dbReference type="SUPFAM" id="SSF53850">
    <property type="entry name" value="Periplasmic binding protein-like II"/>
    <property type="match status" value="1"/>
</dbReference>
<dbReference type="EMBL" id="FZOT01000010">
    <property type="protein sequence ID" value="SNS96762.1"/>
    <property type="molecule type" value="Genomic_DNA"/>
</dbReference>
<dbReference type="Gene3D" id="3.40.190.150">
    <property type="entry name" value="Bordetella uptake gene, domain 1"/>
    <property type="match status" value="1"/>
</dbReference>
<evidence type="ECO:0000313" key="3">
    <source>
        <dbReference type="EMBL" id="SNS96762.1"/>
    </source>
</evidence>
<proteinExistence type="inferred from homology"/>
<evidence type="ECO:0000256" key="1">
    <source>
        <dbReference type="ARBA" id="ARBA00006987"/>
    </source>
</evidence>
<feature type="chain" id="PRO_5013031793" evidence="2">
    <location>
        <begin position="28"/>
        <end position="335"/>
    </location>
</feature>
<gene>
    <name evidence="3" type="ORF">SAMN06265795_110110</name>
</gene>
<evidence type="ECO:0000256" key="2">
    <source>
        <dbReference type="SAM" id="SignalP"/>
    </source>
</evidence>
<dbReference type="Pfam" id="PF03401">
    <property type="entry name" value="TctC"/>
    <property type="match status" value="1"/>
</dbReference>
<dbReference type="PANTHER" id="PTHR42928">
    <property type="entry name" value="TRICARBOXYLATE-BINDING PROTEIN"/>
    <property type="match status" value="1"/>
</dbReference>
<keyword evidence="2" id="KW-0732">Signal</keyword>
<name>A0A239ITQ0_9BURK</name>
<dbReference type="InterPro" id="IPR006311">
    <property type="entry name" value="TAT_signal"/>
</dbReference>
<dbReference type="PANTHER" id="PTHR42928:SF5">
    <property type="entry name" value="BLR1237 PROTEIN"/>
    <property type="match status" value="1"/>
</dbReference>
<dbReference type="Gene3D" id="3.40.190.10">
    <property type="entry name" value="Periplasmic binding protein-like II"/>
    <property type="match status" value="1"/>
</dbReference>
<dbReference type="AlphaFoldDB" id="A0A239ITQ0"/>
<sequence>MSHFNDIDQKRRQLTRMLLAAAGTAMAGATPALRAQPKLVNGQIKIIVPFTPGTTPDLCARLLPTTITKRLGQPSYVENRPGASGIIGSEAVAKAAPDGQTVMVSTNTALTLPYFYKKVPFDVINSFEPIGMIGNTNYALVAHPSFPASNVKEMIAYLKKNPNQVTYASPGKGTFHHLCMEQIASMTGVQWNHVPYKGSAPAFQDLLGGHVMLTIMPLHMAVPLANSGKLKIFGATRKEHDPTFPKVPTLHEAGVTNFNADGWYALWGPKGMSKELVAAYNAALREAIQSPDVKTTLDQQGINPKLGTPEELLKTARAEYEYWGKVIKDAKIEQE</sequence>
<reference evidence="3 4" key="1">
    <citation type="submission" date="2017-06" db="EMBL/GenBank/DDBJ databases">
        <authorList>
            <person name="Kim H.J."/>
            <person name="Triplett B.A."/>
        </authorList>
    </citation>
    <scope>NUCLEOTIDE SEQUENCE [LARGE SCALE GENOMIC DNA]</scope>
    <source>
        <strain evidence="3 4">U15</strain>
    </source>
</reference>
<protein>
    <submittedName>
        <fullName evidence="3">Tripartite-type tricarboxylate transporter, receptor component TctC</fullName>
    </submittedName>
</protein>
<keyword evidence="4" id="KW-1185">Reference proteome</keyword>
<comment type="similarity">
    <text evidence="1">Belongs to the UPF0065 (bug) family.</text>
</comment>
<feature type="signal peptide" evidence="2">
    <location>
        <begin position="1"/>
        <end position="27"/>
    </location>
</feature>
<evidence type="ECO:0000313" key="4">
    <source>
        <dbReference type="Proteomes" id="UP000198284"/>
    </source>
</evidence>
<accession>A0A239ITQ0</accession>
<dbReference type="RefSeq" id="WP_089400173.1">
    <property type="nucleotide sequence ID" value="NZ_FZOT01000010.1"/>
</dbReference>
<keyword evidence="3" id="KW-0675">Receptor</keyword>
<dbReference type="PIRSF" id="PIRSF017082">
    <property type="entry name" value="YflP"/>
    <property type="match status" value="1"/>
</dbReference>
<dbReference type="CDD" id="cd07012">
    <property type="entry name" value="PBP2_Bug_TTT"/>
    <property type="match status" value="1"/>
</dbReference>
<dbReference type="PROSITE" id="PS51318">
    <property type="entry name" value="TAT"/>
    <property type="match status" value="1"/>
</dbReference>